<sequence>MKKDTEGKIDEALDMVAALILETDHPRGVLDEVVRVCRQVRTERSAGGAPAKAA</sequence>
<gene>
    <name evidence="1" type="ORF">ACFPWV_27400</name>
</gene>
<evidence type="ECO:0000313" key="2">
    <source>
        <dbReference type="Proteomes" id="UP001596035"/>
    </source>
</evidence>
<evidence type="ECO:0000313" key="1">
    <source>
        <dbReference type="EMBL" id="MFC5243595.1"/>
    </source>
</evidence>
<protein>
    <submittedName>
        <fullName evidence="1">Uncharacterized protein</fullName>
    </submittedName>
</protein>
<dbReference type="Proteomes" id="UP001596035">
    <property type="component" value="Unassembled WGS sequence"/>
</dbReference>
<keyword evidence="2" id="KW-1185">Reference proteome</keyword>
<organism evidence="1 2">
    <name type="scientific">Streptomyces atrovirens</name>
    <dbReference type="NCBI Taxonomy" id="285556"/>
    <lineage>
        <taxon>Bacteria</taxon>
        <taxon>Bacillati</taxon>
        <taxon>Actinomycetota</taxon>
        <taxon>Actinomycetes</taxon>
        <taxon>Kitasatosporales</taxon>
        <taxon>Streptomycetaceae</taxon>
        <taxon>Streptomyces</taxon>
    </lineage>
</organism>
<proteinExistence type="predicted"/>
<name>A0ABW0DZZ9_9ACTN</name>
<comment type="caution">
    <text evidence="1">The sequence shown here is derived from an EMBL/GenBank/DDBJ whole genome shotgun (WGS) entry which is preliminary data.</text>
</comment>
<reference evidence="2" key="1">
    <citation type="journal article" date="2019" name="Int. J. Syst. Evol. Microbiol.">
        <title>The Global Catalogue of Microorganisms (GCM) 10K type strain sequencing project: providing services to taxonomists for standard genome sequencing and annotation.</title>
        <authorList>
            <consortium name="The Broad Institute Genomics Platform"/>
            <consortium name="The Broad Institute Genome Sequencing Center for Infectious Disease"/>
            <person name="Wu L."/>
            <person name="Ma J."/>
        </authorList>
    </citation>
    <scope>NUCLEOTIDE SEQUENCE [LARGE SCALE GENOMIC DNA]</scope>
    <source>
        <strain evidence="2">CGMCC 4.7131</strain>
    </source>
</reference>
<dbReference type="EMBL" id="JBHSKN010000026">
    <property type="protein sequence ID" value="MFC5243595.1"/>
    <property type="molecule type" value="Genomic_DNA"/>
</dbReference>
<dbReference type="RefSeq" id="WP_344559773.1">
    <property type="nucleotide sequence ID" value="NZ_BAAATG010000015.1"/>
</dbReference>
<accession>A0ABW0DZZ9</accession>